<dbReference type="Pfam" id="PF12796">
    <property type="entry name" value="Ank_2"/>
    <property type="match status" value="1"/>
</dbReference>
<feature type="repeat" description="ANK" evidence="7">
    <location>
        <begin position="1016"/>
        <end position="1048"/>
    </location>
</feature>
<evidence type="ECO:0000256" key="6">
    <source>
        <dbReference type="ARBA" id="ARBA00023242"/>
    </source>
</evidence>
<feature type="region of interest" description="Disordered" evidence="10">
    <location>
        <begin position="429"/>
        <end position="562"/>
    </location>
</feature>
<evidence type="ECO:0000256" key="1">
    <source>
        <dbReference type="ARBA" id="ARBA00004123"/>
    </source>
</evidence>
<dbReference type="EMBL" id="JAWDGP010004190">
    <property type="protein sequence ID" value="KAK3766923.1"/>
    <property type="molecule type" value="Genomic_DNA"/>
</dbReference>
<gene>
    <name evidence="12" type="ORF">RRG08_040444</name>
</gene>
<keyword evidence="5 7" id="KW-0040">ANK repeat</keyword>
<feature type="compositionally biased region" description="Low complexity" evidence="10">
    <location>
        <begin position="535"/>
        <end position="553"/>
    </location>
</feature>
<evidence type="ECO:0000313" key="12">
    <source>
        <dbReference type="EMBL" id="KAK3766923.1"/>
    </source>
</evidence>
<evidence type="ECO:0000256" key="10">
    <source>
        <dbReference type="SAM" id="MobiDB-lite"/>
    </source>
</evidence>
<dbReference type="PROSITE" id="PS50297">
    <property type="entry name" value="ANK_REP_REGION"/>
    <property type="match status" value="2"/>
</dbReference>
<feature type="compositionally biased region" description="Polar residues" evidence="10">
    <location>
        <begin position="678"/>
        <end position="691"/>
    </location>
</feature>
<dbReference type="InterPro" id="IPR047163">
    <property type="entry name" value="ASPP1/2"/>
</dbReference>
<dbReference type="GO" id="GO:0002039">
    <property type="term" value="F:p53 binding"/>
    <property type="evidence" value="ECO:0007669"/>
    <property type="project" value="InterPro"/>
</dbReference>
<dbReference type="Pfam" id="PF00018">
    <property type="entry name" value="SH3_1"/>
    <property type="match status" value="1"/>
</dbReference>
<feature type="region of interest" description="Disordered" evidence="10">
    <location>
        <begin position="773"/>
        <end position="976"/>
    </location>
</feature>
<dbReference type="InterPro" id="IPR036028">
    <property type="entry name" value="SH3-like_dom_sf"/>
</dbReference>
<dbReference type="InterPro" id="IPR001452">
    <property type="entry name" value="SH3_domain"/>
</dbReference>
<feature type="compositionally biased region" description="Polar residues" evidence="10">
    <location>
        <begin position="317"/>
        <end position="339"/>
    </location>
</feature>
<comment type="caution">
    <text evidence="12">The sequence shown here is derived from an EMBL/GenBank/DDBJ whole genome shotgun (WGS) entry which is preliminary data.</text>
</comment>
<feature type="repeat" description="ANK" evidence="7">
    <location>
        <begin position="1049"/>
        <end position="1081"/>
    </location>
</feature>
<dbReference type="PROSITE" id="PS50088">
    <property type="entry name" value="ANK_REPEAT"/>
    <property type="match status" value="2"/>
</dbReference>
<sequence>MNSGQRRSMRRPYRQYFRPIVLSRTVFRPSLEEGASFAQRPFFSPLPECVVNSSFDLPVHSSIPRWQFYYASYAGEEDWDVNTLRLVNSQLEQYIWMMPGGSGDLTLAELQEMASRQQQQLEAQQQVLVAKEQRLKYLRQQEARHAQLATEGDRIRKMRERVESQEMKLKKLRALRGQAQQYMANSGNLNGELDAVKAVFNEKEKELAMAVARVDRLNRQLQELRSGSNNNGGGKTLDNKQAAVAAELEKLRKELLIRNKLNEQQSNTISAKEKMLNQRREEVARMDARIRELQQRLKKRQAQELQMKQQHQRQMHEQANSTTTSANQKNDVGSNSNNKFGAPTGRSVATVEPYIQYAPQHIAKDDMYSKSIGGNFFKQDPKYQTLPARVKPMPHNGDAGGHSKPIKAMEMNNNSELIEEYQLPTVVSDRSSTNASGTEKVLDAVSGKDSRPVDPAYQNVMVPFSHPTPHLRPTSKQQTPGGQGSNQVFFPDKTSHGQPQHPAFSGAGDGMAHTKLAGPLPFNPIINIHEEERQAGSGQSSPASSEASNSSGGIQIKGENEVNTASLGPVSAMIEKLNKSGLTQQQQGRTPFTHRNGQQSSQESKLSTKPQLGTTPSSLSSTLPLSSIAMDTAGQATAARIPMQHPPEVIPLPTSSGFDDVDSSHKGSIFQQAGAGRSSYTVPSSTANAAPNSGPHLNQKPAPTYRYASKSQIANTYMPTRLGSAAMEKYQRNLNQIYRNLDSNAGQSYNPAAAESQGRDMQAVEAITSFGQSTMRAPDTSEPSSVDQTGHHPQFGVVSSPGYPDIASDKGSFKQNTPKQVRRRHSDSENEDLNKALQERQELEQQEKQRQQQHQQEKAPSSKATGDASVAASQSSDKQQPTSANSKTMNISPVDNSKASENSSKPVEMPSSEKIPMENGNNLTTLANSVANKPDPTESQPKTAKGSDSAEVNSSKVEAVVRRTKSNLKKDGNRRSTNRVSFDPLALLLDASLEGELDLVKKVAVQVDDVSTPNDEGITALHNAICAGHYEIVKVLVEFGCDVNSPDSDGWTPLHCAASCNNLPMVRFLVEHGACVFATTISDQETAADKCEEEEDGYDGCSDYLYSIQEKLGITNSGEVFGVFDYQATKADELSFQIGDKLTVLRKGDDTEKEWWWARLKGKEGYIPRNLLGLHPRVIPGPKEVSNC</sequence>
<dbReference type="Proteomes" id="UP001283361">
    <property type="component" value="Unassembled WGS sequence"/>
</dbReference>
<dbReference type="PANTHER" id="PTHR24131">
    <property type="entry name" value="APOPTOSIS-STIMULATING OF P53 PROTEIN"/>
    <property type="match status" value="1"/>
</dbReference>
<feature type="compositionally biased region" description="Basic and acidic residues" evidence="10">
    <location>
        <begin position="440"/>
        <end position="452"/>
    </location>
</feature>
<feature type="compositionally biased region" description="Basic and acidic residues" evidence="10">
    <location>
        <begin position="826"/>
        <end position="850"/>
    </location>
</feature>
<dbReference type="PANTHER" id="PTHR24131:SF10">
    <property type="entry name" value="ANKYRIN-REPEAT, SH3-DOMAIN, AND PROLINE-RICH-REGION CONTAINING PROTEIN, ISOFORM B"/>
    <property type="match status" value="1"/>
</dbReference>
<keyword evidence="3" id="KW-0053">Apoptosis</keyword>
<feature type="compositionally biased region" description="Polar residues" evidence="10">
    <location>
        <begin position="773"/>
        <end position="788"/>
    </location>
</feature>
<evidence type="ECO:0000256" key="3">
    <source>
        <dbReference type="ARBA" id="ARBA00022703"/>
    </source>
</evidence>
<dbReference type="FunFam" id="1.25.40.20:FF:000008">
    <property type="entry name" value="Apoptosis-stimulating of p53 protein 2 isoform 1"/>
    <property type="match status" value="1"/>
</dbReference>
<comment type="subcellular location">
    <subcellularLocation>
        <location evidence="1">Nucleus</location>
    </subcellularLocation>
</comment>
<name>A0AAE0ZCT8_9GAST</name>
<feature type="region of interest" description="Disordered" evidence="10">
    <location>
        <begin position="580"/>
        <end position="622"/>
    </location>
</feature>
<feature type="compositionally biased region" description="Polar residues" evidence="10">
    <location>
        <begin position="919"/>
        <end position="942"/>
    </location>
</feature>
<keyword evidence="4" id="KW-0677">Repeat</keyword>
<dbReference type="InterPro" id="IPR036770">
    <property type="entry name" value="Ankyrin_rpt-contain_sf"/>
</dbReference>
<evidence type="ECO:0000259" key="11">
    <source>
        <dbReference type="PROSITE" id="PS50002"/>
    </source>
</evidence>
<evidence type="ECO:0000256" key="2">
    <source>
        <dbReference type="ARBA" id="ARBA00022443"/>
    </source>
</evidence>
<keyword evidence="13" id="KW-1185">Reference proteome</keyword>
<evidence type="ECO:0000256" key="4">
    <source>
        <dbReference type="ARBA" id="ARBA00022737"/>
    </source>
</evidence>
<evidence type="ECO:0000313" key="13">
    <source>
        <dbReference type="Proteomes" id="UP001283361"/>
    </source>
</evidence>
<evidence type="ECO:0000256" key="9">
    <source>
        <dbReference type="SAM" id="Coils"/>
    </source>
</evidence>
<feature type="coiled-coil region" evidence="9">
    <location>
        <begin position="107"/>
        <end position="175"/>
    </location>
</feature>
<keyword evidence="2 8" id="KW-0728">SH3 domain</keyword>
<dbReference type="SMART" id="SM00248">
    <property type="entry name" value="ANK"/>
    <property type="match status" value="2"/>
</dbReference>
<evidence type="ECO:0000256" key="5">
    <source>
        <dbReference type="ARBA" id="ARBA00023043"/>
    </source>
</evidence>
<proteinExistence type="predicted"/>
<organism evidence="12 13">
    <name type="scientific">Elysia crispata</name>
    <name type="common">lettuce slug</name>
    <dbReference type="NCBI Taxonomy" id="231223"/>
    <lineage>
        <taxon>Eukaryota</taxon>
        <taxon>Metazoa</taxon>
        <taxon>Spiralia</taxon>
        <taxon>Lophotrochozoa</taxon>
        <taxon>Mollusca</taxon>
        <taxon>Gastropoda</taxon>
        <taxon>Heterobranchia</taxon>
        <taxon>Euthyneura</taxon>
        <taxon>Panpulmonata</taxon>
        <taxon>Sacoglossa</taxon>
        <taxon>Placobranchoidea</taxon>
        <taxon>Plakobranchidae</taxon>
        <taxon>Elysia</taxon>
    </lineage>
</organism>
<accession>A0AAE0ZCT8</accession>
<dbReference type="GO" id="GO:0005634">
    <property type="term" value="C:nucleus"/>
    <property type="evidence" value="ECO:0007669"/>
    <property type="project" value="UniProtKB-SubCell"/>
</dbReference>
<evidence type="ECO:0000256" key="7">
    <source>
        <dbReference type="PROSITE-ProRule" id="PRU00023"/>
    </source>
</evidence>
<dbReference type="GO" id="GO:0042981">
    <property type="term" value="P:regulation of apoptotic process"/>
    <property type="evidence" value="ECO:0007669"/>
    <property type="project" value="InterPro"/>
</dbReference>
<dbReference type="PROSITE" id="PS50002">
    <property type="entry name" value="SH3"/>
    <property type="match status" value="1"/>
</dbReference>
<dbReference type="GO" id="GO:0006915">
    <property type="term" value="P:apoptotic process"/>
    <property type="evidence" value="ECO:0007669"/>
    <property type="project" value="UniProtKB-KW"/>
</dbReference>
<feature type="domain" description="SH3" evidence="11">
    <location>
        <begin position="1115"/>
        <end position="1177"/>
    </location>
</feature>
<feature type="compositionally biased region" description="Polar residues" evidence="10">
    <location>
        <begin position="580"/>
        <end position="613"/>
    </location>
</feature>
<dbReference type="SUPFAM" id="SSF48403">
    <property type="entry name" value="Ankyrin repeat"/>
    <property type="match status" value="1"/>
</dbReference>
<dbReference type="SUPFAM" id="SSF50044">
    <property type="entry name" value="SH3-domain"/>
    <property type="match status" value="1"/>
</dbReference>
<dbReference type="AlphaFoldDB" id="A0AAE0ZCT8"/>
<feature type="region of interest" description="Disordered" evidence="10">
    <location>
        <begin position="642"/>
        <end position="703"/>
    </location>
</feature>
<dbReference type="Gene3D" id="1.25.40.20">
    <property type="entry name" value="Ankyrin repeat-containing domain"/>
    <property type="match status" value="1"/>
</dbReference>
<feature type="region of interest" description="Disordered" evidence="10">
    <location>
        <begin position="297"/>
        <end position="345"/>
    </location>
</feature>
<keyword evidence="9" id="KW-0175">Coiled coil</keyword>
<protein>
    <recommendedName>
        <fullName evidence="11">SH3 domain-containing protein</fullName>
    </recommendedName>
</protein>
<dbReference type="SMART" id="SM00326">
    <property type="entry name" value="SH3"/>
    <property type="match status" value="1"/>
</dbReference>
<dbReference type="InterPro" id="IPR002110">
    <property type="entry name" value="Ankyrin_rpt"/>
</dbReference>
<feature type="compositionally biased region" description="Polar residues" evidence="10">
    <location>
        <begin position="871"/>
        <end position="905"/>
    </location>
</feature>
<keyword evidence="6" id="KW-0539">Nucleus</keyword>
<reference evidence="12" key="1">
    <citation type="journal article" date="2023" name="G3 (Bethesda)">
        <title>A reference genome for the long-term kleptoplast-retaining sea slug Elysia crispata morphotype clarki.</title>
        <authorList>
            <person name="Eastman K.E."/>
            <person name="Pendleton A.L."/>
            <person name="Shaikh M.A."/>
            <person name="Suttiyut T."/>
            <person name="Ogas R."/>
            <person name="Tomko P."/>
            <person name="Gavelis G."/>
            <person name="Widhalm J.R."/>
            <person name="Wisecaver J.H."/>
        </authorList>
    </citation>
    <scope>NUCLEOTIDE SEQUENCE</scope>
    <source>
        <strain evidence="12">ECLA1</strain>
    </source>
</reference>
<feature type="compositionally biased region" description="Polar residues" evidence="10">
    <location>
        <begin position="474"/>
        <end position="488"/>
    </location>
</feature>
<dbReference type="CDD" id="cd11807">
    <property type="entry name" value="SH3_ASPP"/>
    <property type="match status" value="1"/>
</dbReference>
<evidence type="ECO:0000256" key="8">
    <source>
        <dbReference type="PROSITE-ProRule" id="PRU00192"/>
    </source>
</evidence>